<protein>
    <submittedName>
        <fullName evidence="3">Uncharacterized protein (DUF2235 family)</fullName>
    </submittedName>
</protein>
<dbReference type="PANTHER" id="PTHR33840">
    <property type="match status" value="1"/>
</dbReference>
<reference evidence="3 4" key="1">
    <citation type="submission" date="2020-08" db="EMBL/GenBank/DDBJ databases">
        <title>Genomic Encyclopedia of Type Strains, Phase IV (KMG-IV): sequencing the most valuable type-strain genomes for metagenomic binning, comparative biology and taxonomic classification.</title>
        <authorList>
            <person name="Goeker M."/>
        </authorList>
    </citation>
    <scope>NUCLEOTIDE SEQUENCE [LARGE SCALE GENOMIC DNA]</scope>
    <source>
        <strain evidence="3 4">DSM 23958</strain>
    </source>
</reference>
<dbReference type="PANTHER" id="PTHR33840:SF1">
    <property type="entry name" value="TLE1 PHOSPHOLIPASE DOMAIN-CONTAINING PROTEIN"/>
    <property type="match status" value="1"/>
</dbReference>
<name>A0A840S6C2_9BURK</name>
<dbReference type="RefSeq" id="WP_175423735.1">
    <property type="nucleotide sequence ID" value="NZ_CP040709.1"/>
</dbReference>
<keyword evidence="1" id="KW-1133">Transmembrane helix</keyword>
<dbReference type="Pfam" id="PF09994">
    <property type="entry name" value="T6SS_Tle1-like_cat"/>
    <property type="match status" value="1"/>
</dbReference>
<feature type="transmembrane region" description="Helical" evidence="1">
    <location>
        <begin position="517"/>
        <end position="540"/>
    </location>
</feature>
<feature type="transmembrane region" description="Helical" evidence="1">
    <location>
        <begin position="484"/>
        <end position="505"/>
    </location>
</feature>
<evidence type="ECO:0000256" key="1">
    <source>
        <dbReference type="SAM" id="Phobius"/>
    </source>
</evidence>
<sequence length="545" mass="59629">MTRQLILCCDGTNNNLTGAAHDTHVVRIAEMLACNPDAERLVFYDPGVGHAATLPGGTLWEQLKLWRDRVNGLAFGQGVFENILECYRFLMLNYRPGDQLFFFGFSRGAFTARSVAGMVNLFGIPAASHENMLPTLLHLYFSQRGDAGQFDAVSQQARTLFVPPERRQVPVHFVGVWDTVASVGLWPFGLRFTARPVAAGKAFVHVRHALALDEHRAPFEPRLYEDANGPLRSRDGQLGSIKQVWFRGAHADVGGGYPWREAGAAEAALGWMLSEAITCGLRLRAGDQPLQDEDDVLRALTTRQGPRAEARPLRPQLHDELADGPAWALTGQRLRAARQGEEHPSVAARDARWPQDTVWPQRATRPIDRACWILLPFLWLWMGVLLTGFGRGSPGDWTQFQAQLGAILAAPTQYALWQLSAGWLPGPRALGDPAVLSALAVESGFIAAYALLLARMLSRAFARAAGLRRLGQAADPLMQRLGQALPLLVGADLLETGLCALSYAFVGSGLDWLAPLLRLLIVPVAAAKFIGLGGCAMLFWRGLRS</sequence>
<organism evidence="3 4">
    <name type="scientific">Inhella inkyongensis</name>
    <dbReference type="NCBI Taxonomy" id="392593"/>
    <lineage>
        <taxon>Bacteria</taxon>
        <taxon>Pseudomonadati</taxon>
        <taxon>Pseudomonadota</taxon>
        <taxon>Betaproteobacteria</taxon>
        <taxon>Burkholderiales</taxon>
        <taxon>Sphaerotilaceae</taxon>
        <taxon>Inhella</taxon>
    </lineage>
</organism>
<dbReference type="EMBL" id="JACHHO010000003">
    <property type="protein sequence ID" value="MBB5205243.1"/>
    <property type="molecule type" value="Genomic_DNA"/>
</dbReference>
<feature type="transmembrane region" description="Helical" evidence="1">
    <location>
        <begin position="434"/>
        <end position="454"/>
    </location>
</feature>
<feature type="transmembrane region" description="Helical" evidence="1">
    <location>
        <begin position="370"/>
        <end position="390"/>
    </location>
</feature>
<gene>
    <name evidence="3" type="ORF">HNQ51_002562</name>
</gene>
<evidence type="ECO:0000313" key="4">
    <source>
        <dbReference type="Proteomes" id="UP000554837"/>
    </source>
</evidence>
<keyword evidence="4" id="KW-1185">Reference proteome</keyword>
<proteinExistence type="predicted"/>
<feature type="domain" description="T6SS Phospholipase effector Tle1-like catalytic" evidence="2">
    <location>
        <begin position="3"/>
        <end position="275"/>
    </location>
</feature>
<keyword evidence="1" id="KW-0472">Membrane</keyword>
<dbReference type="Proteomes" id="UP000554837">
    <property type="component" value="Unassembled WGS sequence"/>
</dbReference>
<accession>A0A840S6C2</accession>
<dbReference type="InterPro" id="IPR018712">
    <property type="entry name" value="Tle1-like_cat"/>
</dbReference>
<comment type="caution">
    <text evidence="3">The sequence shown here is derived from an EMBL/GenBank/DDBJ whole genome shotgun (WGS) entry which is preliminary data.</text>
</comment>
<dbReference type="AlphaFoldDB" id="A0A840S6C2"/>
<keyword evidence="1" id="KW-0812">Transmembrane</keyword>
<evidence type="ECO:0000313" key="3">
    <source>
        <dbReference type="EMBL" id="MBB5205243.1"/>
    </source>
</evidence>
<evidence type="ECO:0000259" key="2">
    <source>
        <dbReference type="Pfam" id="PF09994"/>
    </source>
</evidence>